<accession>A0A2S2QBF8</accession>
<dbReference type="OrthoDB" id="6627303at2759"/>
<feature type="compositionally biased region" description="Basic and acidic residues" evidence="1">
    <location>
        <begin position="84"/>
        <end position="93"/>
    </location>
</feature>
<organism evidence="2">
    <name type="scientific">Sipha flava</name>
    <name type="common">yellow sugarcane aphid</name>
    <dbReference type="NCBI Taxonomy" id="143950"/>
    <lineage>
        <taxon>Eukaryota</taxon>
        <taxon>Metazoa</taxon>
        <taxon>Ecdysozoa</taxon>
        <taxon>Arthropoda</taxon>
        <taxon>Hexapoda</taxon>
        <taxon>Insecta</taxon>
        <taxon>Pterygota</taxon>
        <taxon>Neoptera</taxon>
        <taxon>Paraneoptera</taxon>
        <taxon>Hemiptera</taxon>
        <taxon>Sternorrhyncha</taxon>
        <taxon>Aphidomorpha</taxon>
        <taxon>Aphidoidea</taxon>
        <taxon>Aphididae</taxon>
        <taxon>Sipha</taxon>
    </lineage>
</organism>
<gene>
    <name evidence="2" type="ORF">g.52762</name>
</gene>
<reference evidence="2" key="1">
    <citation type="submission" date="2018-04" db="EMBL/GenBank/DDBJ databases">
        <title>Transcriptome assembly of Sipha flava.</title>
        <authorList>
            <person name="Scully E.D."/>
            <person name="Geib S.M."/>
            <person name="Palmer N.A."/>
            <person name="Koch K."/>
            <person name="Bradshaw J."/>
            <person name="Heng-Moss T."/>
            <person name="Sarath G."/>
        </authorList>
    </citation>
    <scope>NUCLEOTIDE SEQUENCE</scope>
</reference>
<sequence>MSAGITNIDLQLIQRFGIILKTMASGYDINLEKFEAYTLQTAKLFVLLYPWYYMPASVYKILIHGTDVIRFALLPIGQLSEEAQEARNKDFRNIKKNNTRKTESHKMRI</sequence>
<proteinExistence type="predicted"/>
<dbReference type="AlphaFoldDB" id="A0A2S2QBF8"/>
<name>A0A2S2QBF8_9HEMI</name>
<evidence type="ECO:0000256" key="1">
    <source>
        <dbReference type="SAM" id="MobiDB-lite"/>
    </source>
</evidence>
<protein>
    <submittedName>
        <fullName evidence="2">Uncharacterized protein</fullName>
    </submittedName>
</protein>
<evidence type="ECO:0000313" key="2">
    <source>
        <dbReference type="EMBL" id="MBY75066.1"/>
    </source>
</evidence>
<feature type="compositionally biased region" description="Basic and acidic residues" evidence="1">
    <location>
        <begin position="100"/>
        <end position="109"/>
    </location>
</feature>
<feature type="region of interest" description="Disordered" evidence="1">
    <location>
        <begin position="84"/>
        <end position="109"/>
    </location>
</feature>
<dbReference type="EMBL" id="GGMS01005863">
    <property type="protein sequence ID" value="MBY75066.1"/>
    <property type="molecule type" value="Transcribed_RNA"/>
</dbReference>